<sequence>MYAILRQHIEKVVALTDDEFDFVAAQFVNKKFSRRQYLFQEDEPVHFTYFVIKGLLKLTLNDEAGDEHILAFAMEDWWESDFQAFYRQSKATMALQCLEDTEVLCLSLDGYNNLCSKLPAMAYFFLTKANGGHISAQQRILSLLKGNAAQRYEEFIKRYPSLVQRVPKRLLASYLGVSRETLSRLY</sequence>
<feature type="domain" description="Cyclic nucleotide-binding" evidence="1">
    <location>
        <begin position="30"/>
        <end position="116"/>
    </location>
</feature>
<proteinExistence type="predicted"/>
<reference evidence="2 3" key="1">
    <citation type="submission" date="2019-12" db="EMBL/GenBank/DDBJ databases">
        <title>Mucilaginibacter sp. HME9299 genome sequencing and assembly.</title>
        <authorList>
            <person name="Kang H."/>
            <person name="Kim H."/>
            <person name="Joh K."/>
        </authorList>
    </citation>
    <scope>NUCLEOTIDE SEQUENCE [LARGE SCALE GENOMIC DNA]</scope>
    <source>
        <strain evidence="2 3">HME9299</strain>
    </source>
</reference>
<dbReference type="Pfam" id="PF00027">
    <property type="entry name" value="cNMP_binding"/>
    <property type="match status" value="1"/>
</dbReference>
<evidence type="ECO:0000313" key="2">
    <source>
        <dbReference type="EMBL" id="MVN91166.1"/>
    </source>
</evidence>
<dbReference type="Gene3D" id="2.60.120.10">
    <property type="entry name" value="Jelly Rolls"/>
    <property type="match status" value="1"/>
</dbReference>
<dbReference type="OrthoDB" id="1092431at2"/>
<dbReference type="SUPFAM" id="SSF51206">
    <property type="entry name" value="cAMP-binding domain-like"/>
    <property type="match status" value="1"/>
</dbReference>
<evidence type="ECO:0000313" key="3">
    <source>
        <dbReference type="Proteomes" id="UP000434850"/>
    </source>
</evidence>
<organism evidence="2 3">
    <name type="scientific">Mucilaginibacter aquatilis</name>
    <dbReference type="NCBI Taxonomy" id="1517760"/>
    <lineage>
        <taxon>Bacteria</taxon>
        <taxon>Pseudomonadati</taxon>
        <taxon>Bacteroidota</taxon>
        <taxon>Sphingobacteriia</taxon>
        <taxon>Sphingobacteriales</taxon>
        <taxon>Sphingobacteriaceae</taxon>
        <taxon>Mucilaginibacter</taxon>
    </lineage>
</organism>
<protein>
    <submittedName>
        <fullName evidence="2">Cyclic nucleotide-binding domain-containing protein</fullName>
    </submittedName>
</protein>
<dbReference type="InterPro" id="IPR014710">
    <property type="entry name" value="RmlC-like_jellyroll"/>
</dbReference>
<dbReference type="InterPro" id="IPR018490">
    <property type="entry name" value="cNMP-bd_dom_sf"/>
</dbReference>
<keyword evidence="3" id="KW-1185">Reference proteome</keyword>
<evidence type="ECO:0000259" key="1">
    <source>
        <dbReference type="Pfam" id="PF00027"/>
    </source>
</evidence>
<accession>A0A6I4IC68</accession>
<dbReference type="CDD" id="cd00038">
    <property type="entry name" value="CAP_ED"/>
    <property type="match status" value="1"/>
</dbReference>
<name>A0A6I4IC68_9SPHI</name>
<dbReference type="AlphaFoldDB" id="A0A6I4IC68"/>
<dbReference type="EMBL" id="WQLA01000003">
    <property type="protein sequence ID" value="MVN91166.1"/>
    <property type="molecule type" value="Genomic_DNA"/>
</dbReference>
<dbReference type="InterPro" id="IPR000595">
    <property type="entry name" value="cNMP-bd_dom"/>
</dbReference>
<dbReference type="RefSeq" id="WP_157541228.1">
    <property type="nucleotide sequence ID" value="NZ_WQLA01000003.1"/>
</dbReference>
<gene>
    <name evidence="2" type="ORF">GO816_08535</name>
</gene>
<comment type="caution">
    <text evidence="2">The sequence shown here is derived from an EMBL/GenBank/DDBJ whole genome shotgun (WGS) entry which is preliminary data.</text>
</comment>
<dbReference type="Proteomes" id="UP000434850">
    <property type="component" value="Unassembled WGS sequence"/>
</dbReference>